<feature type="domain" description="Penicillin-binding protein dimerisation" evidence="5">
    <location>
        <begin position="51"/>
        <end position="208"/>
    </location>
</feature>
<dbReference type="Gene3D" id="3.40.710.10">
    <property type="entry name" value="DD-peptidase/beta-lactamase superfamily"/>
    <property type="match status" value="1"/>
</dbReference>
<dbReference type="Gene3D" id="3.30.450.330">
    <property type="match status" value="1"/>
</dbReference>
<dbReference type="Proteomes" id="UP000054686">
    <property type="component" value="Unassembled WGS sequence"/>
</dbReference>
<organism evidence="6 7">
    <name type="scientific">Schaalia odontolytica</name>
    <dbReference type="NCBI Taxonomy" id="1660"/>
    <lineage>
        <taxon>Bacteria</taxon>
        <taxon>Bacillati</taxon>
        <taxon>Actinomycetota</taxon>
        <taxon>Actinomycetes</taxon>
        <taxon>Actinomycetales</taxon>
        <taxon>Actinomycetaceae</taxon>
        <taxon>Schaalia</taxon>
    </lineage>
</organism>
<keyword evidence="3" id="KW-0472">Membrane</keyword>
<dbReference type="Pfam" id="PF00905">
    <property type="entry name" value="Transpeptidase"/>
    <property type="match status" value="1"/>
</dbReference>
<accession>A0A0V8RRS0</accession>
<evidence type="ECO:0000259" key="5">
    <source>
        <dbReference type="Pfam" id="PF03717"/>
    </source>
</evidence>
<comment type="caution">
    <text evidence="6">The sequence shown here is derived from an EMBL/GenBank/DDBJ whole genome shotgun (WGS) entry which is preliminary data.</text>
</comment>
<dbReference type="GO" id="GO:0008658">
    <property type="term" value="F:penicillin binding"/>
    <property type="evidence" value="ECO:0007669"/>
    <property type="project" value="InterPro"/>
</dbReference>
<dbReference type="InterPro" id="IPR012338">
    <property type="entry name" value="Beta-lactam/transpept-like"/>
</dbReference>
<dbReference type="InterPro" id="IPR005311">
    <property type="entry name" value="PBP_dimer"/>
</dbReference>
<sequence>MDTVITRSRWVLGFFIFALSICAVRLVQLQIIEGPSLAAQGQRVRTSSTEVAAARGTITDATGVVLANSIQTYDIAVNQVNIRAYVHRDDDGNEVGRGPAEAARQLAPLLGMNEAELGGMMLGDSTYEYIKRNVDAVTYREIRKLDIYGIEWESVFEREYPNGNVAAPVIGTVNAEGQGSSGMEAQFDAFLTGTPGAQAFEIAPNGAVMPGGKKTTVEPKNGGNVELTLHADLQHQVQDLLDARVAKHQADWGAVVIEDVATGHVLVMADSNSTEPDNAKPQKVHAVQDTFEPGSVGKLVTVGAALNQGTITPTSVFQVPYALDLPDAGGPITDFHEHDGETLTATGVLAESSNTGTVLIGQTMSDDQRYSMMRGFGFGQETGIELPGESSGLLRSADQWQGRDRYVTMFGQAYAITAMQEASAIATIANGGVRISPHIVKSWTNADGTVEVPDTSQPVQVMDAQAASQLLTMMESVVEDDLGTAGAAKVPGYRVGVKTGTAETVIDGAAGLVSTTAGIIPADAPRLAIAVVLYNPRVASVSSDSSAPLFGDIARTAVANLGIPASTGSANLYPTTP</sequence>
<dbReference type="SUPFAM" id="SSF56519">
    <property type="entry name" value="Penicillin binding protein dimerisation domain"/>
    <property type="match status" value="1"/>
</dbReference>
<dbReference type="AlphaFoldDB" id="A0A0V8RRS0"/>
<evidence type="ECO:0000256" key="3">
    <source>
        <dbReference type="ARBA" id="ARBA00023136"/>
    </source>
</evidence>
<dbReference type="InterPro" id="IPR001460">
    <property type="entry name" value="PCN-bd_Tpept"/>
</dbReference>
<reference evidence="6 7" key="1">
    <citation type="submission" date="2015-10" db="EMBL/GenBank/DDBJ databases">
        <title>Draft Genome of Actinomyces odontolyticus subsp. actinosynbacter strain XH001.</title>
        <authorList>
            <person name="Mclean J.S."/>
            <person name="He X."/>
        </authorList>
    </citation>
    <scope>NUCLEOTIDE SEQUENCE [LARGE SCALE GENOMIC DNA]</scope>
    <source>
        <strain evidence="6 7">XH001</strain>
    </source>
</reference>
<dbReference type="RefSeq" id="WP_060567474.1">
    <property type="nucleotide sequence ID" value="NZ_CP040006.1"/>
</dbReference>
<evidence type="ECO:0000313" key="7">
    <source>
        <dbReference type="Proteomes" id="UP000054686"/>
    </source>
</evidence>
<dbReference type="SUPFAM" id="SSF56601">
    <property type="entry name" value="beta-lactamase/transpeptidase-like"/>
    <property type="match status" value="1"/>
</dbReference>
<evidence type="ECO:0000259" key="4">
    <source>
        <dbReference type="Pfam" id="PF00905"/>
    </source>
</evidence>
<comment type="subcellular location">
    <subcellularLocation>
        <location evidence="1">Membrane</location>
    </subcellularLocation>
</comment>
<evidence type="ECO:0000313" key="6">
    <source>
        <dbReference type="EMBL" id="KSW10618.1"/>
    </source>
</evidence>
<protein>
    <submittedName>
        <fullName evidence="6">Penicillin-binding protein</fullName>
    </submittedName>
</protein>
<dbReference type="Pfam" id="PF03717">
    <property type="entry name" value="PBP_dimer"/>
    <property type="match status" value="1"/>
</dbReference>
<dbReference type="EMBL" id="LLVT01000003">
    <property type="protein sequence ID" value="KSW10618.1"/>
    <property type="molecule type" value="Genomic_DNA"/>
</dbReference>
<dbReference type="InterPro" id="IPR036138">
    <property type="entry name" value="PBP_dimer_sf"/>
</dbReference>
<comment type="similarity">
    <text evidence="2">Belongs to the transpeptidase family.</text>
</comment>
<proteinExistence type="inferred from homology"/>
<dbReference type="GO" id="GO:0071555">
    <property type="term" value="P:cell wall organization"/>
    <property type="evidence" value="ECO:0007669"/>
    <property type="project" value="TreeGrafter"/>
</dbReference>
<evidence type="ECO:0000256" key="2">
    <source>
        <dbReference type="ARBA" id="ARBA00007171"/>
    </source>
</evidence>
<dbReference type="OrthoDB" id="9789078at2"/>
<gene>
    <name evidence="6" type="ORF">APY09_08975</name>
</gene>
<name>A0A0V8RRS0_9ACTO</name>
<dbReference type="GO" id="GO:0005886">
    <property type="term" value="C:plasma membrane"/>
    <property type="evidence" value="ECO:0007669"/>
    <property type="project" value="TreeGrafter"/>
</dbReference>
<evidence type="ECO:0000256" key="1">
    <source>
        <dbReference type="ARBA" id="ARBA00004370"/>
    </source>
</evidence>
<feature type="domain" description="Penicillin-binding protein transpeptidase" evidence="4">
    <location>
        <begin position="253"/>
        <end position="553"/>
    </location>
</feature>
<dbReference type="PANTHER" id="PTHR30627">
    <property type="entry name" value="PEPTIDOGLYCAN D,D-TRANSPEPTIDASE"/>
    <property type="match status" value="1"/>
</dbReference>
<dbReference type="PANTHER" id="PTHR30627:SF1">
    <property type="entry name" value="PEPTIDOGLYCAN D,D-TRANSPEPTIDASE FTSI"/>
    <property type="match status" value="1"/>
</dbReference>
<dbReference type="InterPro" id="IPR050515">
    <property type="entry name" value="Beta-lactam/transpept"/>
</dbReference>
<dbReference type="Gene3D" id="3.90.1310.10">
    <property type="entry name" value="Penicillin-binding protein 2a (Domain 2)"/>
    <property type="match status" value="1"/>
</dbReference>